<dbReference type="Gene3D" id="3.40.30.10">
    <property type="entry name" value="Glutaredoxin"/>
    <property type="match status" value="1"/>
</dbReference>
<accession>A0A2S9XGB8</accession>
<reference evidence="4 5" key="1">
    <citation type="submission" date="2018-03" db="EMBL/GenBank/DDBJ databases">
        <title>Draft Genome Sequences of the Obligatory Marine Myxobacteria Enhygromyxa salina SWB005.</title>
        <authorList>
            <person name="Poehlein A."/>
            <person name="Moghaddam J.A."/>
            <person name="Harms H."/>
            <person name="Alanjari M."/>
            <person name="Koenig G.M."/>
            <person name="Daniel R."/>
            <person name="Schaeberle T.F."/>
        </authorList>
    </citation>
    <scope>NUCLEOTIDE SEQUENCE [LARGE SCALE GENOMIC DNA]</scope>
    <source>
        <strain evidence="4 5">SWB005</strain>
    </source>
</reference>
<feature type="chain" id="PRO_5015702462" evidence="2">
    <location>
        <begin position="20"/>
        <end position="577"/>
    </location>
</feature>
<dbReference type="PANTHER" id="PTHR42852:SF13">
    <property type="entry name" value="PROTEIN DIPZ"/>
    <property type="match status" value="1"/>
</dbReference>
<dbReference type="InterPro" id="IPR036249">
    <property type="entry name" value="Thioredoxin-like_sf"/>
</dbReference>
<dbReference type="InterPro" id="IPR017937">
    <property type="entry name" value="Thioredoxin_CS"/>
</dbReference>
<organism evidence="4 5">
    <name type="scientific">Enhygromyxa salina</name>
    <dbReference type="NCBI Taxonomy" id="215803"/>
    <lineage>
        <taxon>Bacteria</taxon>
        <taxon>Pseudomonadati</taxon>
        <taxon>Myxococcota</taxon>
        <taxon>Polyangia</taxon>
        <taxon>Nannocystales</taxon>
        <taxon>Nannocystaceae</taxon>
        <taxon>Enhygromyxa</taxon>
    </lineage>
</organism>
<dbReference type="CDD" id="cd02966">
    <property type="entry name" value="TlpA_like_family"/>
    <property type="match status" value="1"/>
</dbReference>
<dbReference type="Pfam" id="PF13905">
    <property type="entry name" value="Thioredoxin_8"/>
    <property type="match status" value="1"/>
</dbReference>
<evidence type="ECO:0000256" key="2">
    <source>
        <dbReference type="SAM" id="SignalP"/>
    </source>
</evidence>
<dbReference type="PANTHER" id="PTHR42852">
    <property type="entry name" value="THIOL:DISULFIDE INTERCHANGE PROTEIN DSBE"/>
    <property type="match status" value="1"/>
</dbReference>
<keyword evidence="5" id="KW-1185">Reference proteome</keyword>
<dbReference type="SUPFAM" id="SSF52833">
    <property type="entry name" value="Thioredoxin-like"/>
    <property type="match status" value="1"/>
</dbReference>
<dbReference type="RefSeq" id="WP_146156143.1">
    <property type="nucleotide sequence ID" value="NZ_PVNK01000229.1"/>
</dbReference>
<protein>
    <submittedName>
        <fullName evidence="4">Thiol-disulfide oxidoreductase ResA</fullName>
    </submittedName>
</protein>
<sequence>MKRLLMGSALATLAACSSASETVAPRPDQATASPAADEATTVHGRLVGHDGQPLPLAEIHVSMPGVEPFDLAAAADGSFSLELPGPGWASLRMTGVGHEEHTLGVLASGGAHELSIALGTYDRAPELSGLTGFGMFGAEGQRRPLEFEPRGDGTFVATLERPESSESSEFRYQLSNLTQEGRTMNGTQADRYVYDGGGDYFSVIDVAPGGTVEIVFDPAALAPAGAQHRLSFADPSSSFAQVASTAEQLRAWDSQSMVELRAVASADPDADLEALHAASRARLAAKIAAALELAHDPVVQRMLLIAWAGAVDADELTPALAQLGLRVLAEVGPRDPLWSMDVWAMANALEFVEDPEYFGIAVAEHPDVDVAAALWVTQLIAADERGDQDRARAAMSALAKPRFADHPIVGIARMYDPERPTAPGREVPNFRLSPLDGQTEYGAAELRGKFYVLDFWATWCGPCVAEMPRLHAAYASLNGQRPPEQDRAYTAIADPKLEIISVSFDHDAAKVARFRADAWPMPWAHAVPDVAAHKQLSEMFGIVGIPTMVLVGPDGTILASSPRLHGGSLGEIARPYL</sequence>
<dbReference type="PROSITE" id="PS51352">
    <property type="entry name" value="THIOREDOXIN_2"/>
    <property type="match status" value="1"/>
</dbReference>
<dbReference type="Proteomes" id="UP000237968">
    <property type="component" value="Unassembled WGS sequence"/>
</dbReference>
<dbReference type="InterPro" id="IPR012336">
    <property type="entry name" value="Thioredoxin-like_fold"/>
</dbReference>
<dbReference type="PROSITE" id="PS00194">
    <property type="entry name" value="THIOREDOXIN_1"/>
    <property type="match status" value="1"/>
</dbReference>
<evidence type="ECO:0000256" key="1">
    <source>
        <dbReference type="ARBA" id="ARBA00023284"/>
    </source>
</evidence>
<proteinExistence type="predicted"/>
<comment type="caution">
    <text evidence="4">The sequence shown here is derived from an EMBL/GenBank/DDBJ whole genome shotgun (WGS) entry which is preliminary data.</text>
</comment>
<evidence type="ECO:0000313" key="4">
    <source>
        <dbReference type="EMBL" id="PRP91877.1"/>
    </source>
</evidence>
<name>A0A2S9XGB8_9BACT</name>
<feature type="signal peptide" evidence="2">
    <location>
        <begin position="1"/>
        <end position="19"/>
    </location>
</feature>
<dbReference type="OrthoDB" id="743079at2"/>
<feature type="domain" description="Thioredoxin" evidence="3">
    <location>
        <begin position="421"/>
        <end position="577"/>
    </location>
</feature>
<dbReference type="PROSITE" id="PS51257">
    <property type="entry name" value="PROKAR_LIPOPROTEIN"/>
    <property type="match status" value="1"/>
</dbReference>
<keyword evidence="1" id="KW-0676">Redox-active center</keyword>
<evidence type="ECO:0000313" key="5">
    <source>
        <dbReference type="Proteomes" id="UP000237968"/>
    </source>
</evidence>
<evidence type="ECO:0000259" key="3">
    <source>
        <dbReference type="PROSITE" id="PS51352"/>
    </source>
</evidence>
<dbReference type="InterPro" id="IPR013766">
    <property type="entry name" value="Thioredoxin_domain"/>
</dbReference>
<keyword evidence="2" id="KW-0732">Signal</keyword>
<dbReference type="InterPro" id="IPR050553">
    <property type="entry name" value="Thioredoxin_ResA/DsbE_sf"/>
</dbReference>
<gene>
    <name evidence="4" type="primary">resA_3</name>
    <name evidence="4" type="ORF">ENSA5_52190</name>
</gene>
<dbReference type="AlphaFoldDB" id="A0A2S9XGB8"/>
<dbReference type="EMBL" id="PVNK01000229">
    <property type="protein sequence ID" value="PRP91877.1"/>
    <property type="molecule type" value="Genomic_DNA"/>
</dbReference>